<proteinExistence type="predicted"/>
<dbReference type="Proteomes" id="UP000265520">
    <property type="component" value="Unassembled WGS sequence"/>
</dbReference>
<protein>
    <submittedName>
        <fullName evidence="1">Uncharacterized protein</fullName>
    </submittedName>
</protein>
<name>A0A392VZD9_9FABA</name>
<organism evidence="1 2">
    <name type="scientific">Trifolium medium</name>
    <dbReference type="NCBI Taxonomy" id="97028"/>
    <lineage>
        <taxon>Eukaryota</taxon>
        <taxon>Viridiplantae</taxon>
        <taxon>Streptophyta</taxon>
        <taxon>Embryophyta</taxon>
        <taxon>Tracheophyta</taxon>
        <taxon>Spermatophyta</taxon>
        <taxon>Magnoliopsida</taxon>
        <taxon>eudicotyledons</taxon>
        <taxon>Gunneridae</taxon>
        <taxon>Pentapetalae</taxon>
        <taxon>rosids</taxon>
        <taxon>fabids</taxon>
        <taxon>Fabales</taxon>
        <taxon>Fabaceae</taxon>
        <taxon>Papilionoideae</taxon>
        <taxon>50 kb inversion clade</taxon>
        <taxon>NPAAA clade</taxon>
        <taxon>Hologalegina</taxon>
        <taxon>IRL clade</taxon>
        <taxon>Trifolieae</taxon>
        <taxon>Trifolium</taxon>
    </lineage>
</organism>
<comment type="caution">
    <text evidence="1">The sequence shown here is derived from an EMBL/GenBank/DDBJ whole genome shotgun (WGS) entry which is preliminary data.</text>
</comment>
<dbReference type="EMBL" id="LXQA011338290">
    <property type="protein sequence ID" value="MCI93774.1"/>
    <property type="molecule type" value="Genomic_DNA"/>
</dbReference>
<evidence type="ECO:0000313" key="2">
    <source>
        <dbReference type="Proteomes" id="UP000265520"/>
    </source>
</evidence>
<dbReference type="AlphaFoldDB" id="A0A392VZD9"/>
<reference evidence="1 2" key="1">
    <citation type="journal article" date="2018" name="Front. Plant Sci.">
        <title>Red Clover (Trifolium pratense) and Zigzag Clover (T. medium) - A Picture of Genomic Similarities and Differences.</title>
        <authorList>
            <person name="Dluhosova J."/>
            <person name="Istvanek J."/>
            <person name="Nedelnik J."/>
            <person name="Repkova J."/>
        </authorList>
    </citation>
    <scope>NUCLEOTIDE SEQUENCE [LARGE SCALE GENOMIC DNA]</scope>
    <source>
        <strain evidence="2">cv. 10/8</strain>
        <tissue evidence="1">Leaf</tissue>
    </source>
</reference>
<keyword evidence="2" id="KW-1185">Reference proteome</keyword>
<accession>A0A392VZD9</accession>
<feature type="non-terminal residue" evidence="1">
    <location>
        <position position="1"/>
    </location>
</feature>
<sequence>SSGPRYGKNFGMKCGKKCNKEWKNECNIFFQAQWDAALVAMA</sequence>
<evidence type="ECO:0000313" key="1">
    <source>
        <dbReference type="EMBL" id="MCI93774.1"/>
    </source>
</evidence>